<sequence>MQLIPTIPPKNIKNGKRRLWKISRADSALAKKQSPMVNKLPRIFILIWLSLHTPTQMKAKAI</sequence>
<protein>
    <submittedName>
        <fullName evidence="1">Uncharacterized protein</fullName>
    </submittedName>
</protein>
<dbReference type="Proteomes" id="UP000321331">
    <property type="component" value="Unassembled WGS sequence"/>
</dbReference>
<proteinExistence type="predicted"/>
<dbReference type="AlphaFoldDB" id="A0A5C6SH10"/>
<gene>
    <name evidence="1" type="ORF">FocTR4_00017116</name>
</gene>
<evidence type="ECO:0000313" key="1">
    <source>
        <dbReference type="EMBL" id="TXB97835.1"/>
    </source>
</evidence>
<organism evidence="1 2">
    <name type="scientific">Fusarium oxysporum f. sp. cubense</name>
    <dbReference type="NCBI Taxonomy" id="61366"/>
    <lineage>
        <taxon>Eukaryota</taxon>
        <taxon>Fungi</taxon>
        <taxon>Dikarya</taxon>
        <taxon>Ascomycota</taxon>
        <taxon>Pezizomycotina</taxon>
        <taxon>Sordariomycetes</taxon>
        <taxon>Hypocreomycetidae</taxon>
        <taxon>Hypocreales</taxon>
        <taxon>Nectriaceae</taxon>
        <taxon>Fusarium</taxon>
        <taxon>Fusarium oxysporum species complex</taxon>
    </lineage>
</organism>
<reference evidence="1 2" key="1">
    <citation type="submission" date="2019-07" db="EMBL/GenBank/DDBJ databases">
        <title>The First High-Quality Draft Genome Sequence of the Causal Agent of the Current Panama Disease Epidemic.</title>
        <authorList>
            <person name="Warmington R.J."/>
            <person name="Kay W."/>
            <person name="Jeffries A."/>
            <person name="Bebber D."/>
            <person name="Moore K."/>
            <person name="Studholme D.J."/>
        </authorList>
    </citation>
    <scope>NUCLEOTIDE SEQUENCE [LARGE SCALE GENOMIC DNA]</scope>
    <source>
        <strain evidence="1 2">TR4</strain>
    </source>
</reference>
<dbReference type="EMBL" id="VMNF01000013">
    <property type="protein sequence ID" value="TXB97835.1"/>
    <property type="molecule type" value="Genomic_DNA"/>
</dbReference>
<comment type="caution">
    <text evidence="1">The sequence shown here is derived from an EMBL/GenBank/DDBJ whole genome shotgun (WGS) entry which is preliminary data.</text>
</comment>
<evidence type="ECO:0000313" key="2">
    <source>
        <dbReference type="Proteomes" id="UP000321331"/>
    </source>
</evidence>
<name>A0A5C6SH10_FUSOC</name>
<accession>A0A5C6SH10</accession>